<proteinExistence type="predicted"/>
<feature type="compositionally biased region" description="Basic and acidic residues" evidence="2">
    <location>
        <begin position="314"/>
        <end position="337"/>
    </location>
</feature>
<sequence>MSLNHEANGARHISANDSAVVRRADEDFEELIRSIRAATHQALPLFEEEPVTGLAQSDTLAASLGSTSARTGSSQAHAMRGSSLLSNDDDLAWSLVEDYVARFDAQTHDADAPDTDKWDLQEEVAKLQRLQDRTSKELGRKSRELSIASKTIADLEVQLNRARQTIAQADRHAGQRATRFLEANVEVERLGRNLARVSGQLRDETMARQAAEQAREDVASRLASLQQAAMLLRSKVADYQLHNERLTGKLSAQMLVQQDLQARLSTVEHQRGVLGDCAAAAQERAVELEKRLRLLQRSAPDQSVVRATPSAGQRAEDVAEHRRQTSETEIAKLRQERDAARRDCGAVKVQLADLRLRGMTDELAHARCRNENRQLHQRLETLTRQDPPSGPAADDSADLERTFDELLAAGEIGPANDGDPSVARKAC</sequence>
<evidence type="ECO:0000313" key="4">
    <source>
        <dbReference type="Proteomes" id="UP000007471"/>
    </source>
</evidence>
<dbReference type="AlphaFoldDB" id="E8TAJ7"/>
<dbReference type="PATRIC" id="fig|765698.3.peg.2038"/>
<accession>E8TAJ7</accession>
<dbReference type="OrthoDB" id="8048796at2"/>
<feature type="region of interest" description="Disordered" evidence="2">
    <location>
        <begin position="379"/>
        <end position="427"/>
    </location>
</feature>
<dbReference type="STRING" id="765698.Mesci_1589"/>
<dbReference type="RefSeq" id="WP_013529436.1">
    <property type="nucleotide sequence ID" value="NC_014923.1"/>
</dbReference>
<feature type="region of interest" description="Disordered" evidence="2">
    <location>
        <begin position="300"/>
        <end position="337"/>
    </location>
</feature>
<dbReference type="Proteomes" id="UP000007471">
    <property type="component" value="Chromosome"/>
</dbReference>
<protein>
    <submittedName>
        <fullName evidence="3">Uncharacterized protein</fullName>
    </submittedName>
</protein>
<name>E8TAJ7_MESCW</name>
<reference evidence="4" key="1">
    <citation type="submission" date="2011-01" db="EMBL/GenBank/DDBJ databases">
        <title>Complete sequence of chromosome of Mesorhizobium ciceri bv. biserrulae WSM1271.</title>
        <authorList>
            <person name="Lucas S."/>
            <person name="Copeland A."/>
            <person name="Lapidus A."/>
            <person name="Cheng J.-F."/>
            <person name="Goodwin L."/>
            <person name="Pitluck S."/>
            <person name="Teshima H."/>
            <person name="Detter J.C."/>
            <person name="Han C."/>
            <person name="Tapia R."/>
            <person name="Land M."/>
            <person name="Hauser L."/>
            <person name="Kyrpides N."/>
            <person name="Ivanova N."/>
            <person name="Nandasena K."/>
            <person name="Reeve W.G."/>
            <person name="Howieson J.G."/>
            <person name="O'Hara G."/>
            <person name="Tiwari R.P."/>
            <person name="Woyke T."/>
        </authorList>
    </citation>
    <scope>NUCLEOTIDE SEQUENCE [LARGE SCALE GENOMIC DNA]</scope>
    <source>
        <strain evidence="4">HAMBI 2942 / LMG 23838 / WSM1271</strain>
    </source>
</reference>
<evidence type="ECO:0000313" key="3">
    <source>
        <dbReference type="EMBL" id="ADV10746.1"/>
    </source>
</evidence>
<organism evidence="3 4">
    <name type="scientific">Mesorhizobium ciceri biovar biserrulae (strain HAMBI 2942 / LMG 23838 / WSM1271)</name>
    <dbReference type="NCBI Taxonomy" id="765698"/>
    <lineage>
        <taxon>Bacteria</taxon>
        <taxon>Pseudomonadati</taxon>
        <taxon>Pseudomonadota</taxon>
        <taxon>Alphaproteobacteria</taxon>
        <taxon>Hyphomicrobiales</taxon>
        <taxon>Phyllobacteriaceae</taxon>
        <taxon>Mesorhizobium</taxon>
    </lineage>
</organism>
<evidence type="ECO:0000256" key="2">
    <source>
        <dbReference type="SAM" id="MobiDB-lite"/>
    </source>
</evidence>
<feature type="coiled-coil region" evidence="1">
    <location>
        <begin position="145"/>
        <end position="172"/>
    </location>
</feature>
<gene>
    <name evidence="3" type="ordered locus">Mesci_1589</name>
</gene>
<dbReference type="EMBL" id="CP002447">
    <property type="protein sequence ID" value="ADV10746.1"/>
    <property type="molecule type" value="Genomic_DNA"/>
</dbReference>
<dbReference type="HOGENOM" id="CLU_642219_0_0_5"/>
<keyword evidence="1" id="KW-0175">Coiled coil</keyword>
<dbReference type="KEGG" id="mci:Mesci_1589"/>
<evidence type="ECO:0000256" key="1">
    <source>
        <dbReference type="SAM" id="Coils"/>
    </source>
</evidence>